<dbReference type="InterPro" id="IPR018633">
    <property type="entry name" value="DUF2357"/>
</dbReference>
<organism evidence="2 3">
    <name type="scientific">Peribacillus huizhouensis</name>
    <dbReference type="NCBI Taxonomy" id="1501239"/>
    <lineage>
        <taxon>Bacteria</taxon>
        <taxon>Bacillati</taxon>
        <taxon>Bacillota</taxon>
        <taxon>Bacilli</taxon>
        <taxon>Bacillales</taxon>
        <taxon>Bacillaceae</taxon>
        <taxon>Peribacillus</taxon>
    </lineage>
</organism>
<protein>
    <recommendedName>
        <fullName evidence="1">DUF2357 domain-containing protein</fullName>
    </recommendedName>
</protein>
<dbReference type="Pfam" id="PF09823">
    <property type="entry name" value="DUF2357"/>
    <property type="match status" value="1"/>
</dbReference>
<gene>
    <name evidence="2" type="ORF">HNP81_001769</name>
</gene>
<dbReference type="Pfam" id="PF04411">
    <property type="entry name" value="PDDEXK_7"/>
    <property type="match status" value="1"/>
</dbReference>
<proteinExistence type="predicted"/>
<name>A0ABR6CNH9_9BACI</name>
<sequence>MVSLPSGSREDVELVRIETHDLSLIIKGKPYHQRYEGLKQYRLMDFHDTMEFSIHGKGIQKIEVYDVNQQQLVDSRELRPIFFENGIYQVIIMPKNEVELTFYHEHPLLRQAISKVNVASQYMLMGNLQFQNEVGLSTFEIRSEKEKLLEVTLEIYPSKLDYKNDYKKLLEEVNDEIYNLAYHFIRKTYLGATIKLDGTPSMAEFYRLISKHFDQFLQAVKRIELQPHHLLQNSYVKVRGDQLSKLDSRGRAYLRKRPALFVEVEKGINVQNKTLMPTEGLRIKKELTNDTLENRFIKLMMSRLIHKLSDLLDRLLNQRRWMNEKPDSDLIEKINKMIKQLEIKQKSPFWKQIGMLDRSVYSLVLQMAPGYRDAYQIFLTVSKGLTLQGKLYQMSLKDVATLYEYWTFLKLGQILNKKYDLVSQDIIKVNREGLFVNLESNRTARRIFQHPITKEKIILTYQKYEGNLPTIPQKPDTMLSIEKKGRDYSFNYIFDAKYRIDYAQEGSYYQSRYKTPGPIEDDINTMHRYRDSIVIANNGPFERTAFGAYVLFPWFEEDIYQEHHFYKSIDKVNIGALPFLPNATNLVEQIIERLIESSPEEIQKEGILPKGTKEQWFSDLDEKVLVGLVSSNEDYLSFVQKGYYQIPINLLKKGWQDAKYIGLYVKNGIADVNGVNMYGTITDINFVQGHINGKNEEYVKFQVNHWNNLKQMIRPVNYGIASYIITSINILKDAKELPELFMKSKNEIVLWRMIRRISDKAKVTLNRKNIDEATNIDSYFIKNISIHIEKGTRNIVFNKLNQKIILNLNDLERQPSFVFKTLLKLLEE</sequence>
<keyword evidence="3" id="KW-1185">Reference proteome</keyword>
<evidence type="ECO:0000313" key="3">
    <source>
        <dbReference type="Proteomes" id="UP000626697"/>
    </source>
</evidence>
<dbReference type="Proteomes" id="UP000626697">
    <property type="component" value="Unassembled WGS sequence"/>
</dbReference>
<reference evidence="2 3" key="1">
    <citation type="submission" date="2020-08" db="EMBL/GenBank/DDBJ databases">
        <title>Genomic Encyclopedia of Type Strains, Phase IV (KMG-IV): sequencing the most valuable type-strain genomes for metagenomic binning, comparative biology and taxonomic classification.</title>
        <authorList>
            <person name="Goeker M."/>
        </authorList>
    </citation>
    <scope>NUCLEOTIDE SEQUENCE [LARGE SCALE GENOMIC DNA]</scope>
    <source>
        <strain evidence="2 3">DSM 105481</strain>
    </source>
</reference>
<dbReference type="InterPro" id="IPR007505">
    <property type="entry name" value="PDDEXK_7"/>
</dbReference>
<accession>A0ABR6CNH9</accession>
<feature type="domain" description="DUF2357" evidence="1">
    <location>
        <begin position="125"/>
        <end position="378"/>
    </location>
</feature>
<comment type="caution">
    <text evidence="2">The sequence shown here is derived from an EMBL/GenBank/DDBJ whole genome shotgun (WGS) entry which is preliminary data.</text>
</comment>
<dbReference type="EMBL" id="JACJHX010000004">
    <property type="protein sequence ID" value="MBA9026484.1"/>
    <property type="molecule type" value="Genomic_DNA"/>
</dbReference>
<dbReference type="RefSeq" id="WP_182502319.1">
    <property type="nucleotide sequence ID" value="NZ_JACJHX010000004.1"/>
</dbReference>
<evidence type="ECO:0000259" key="1">
    <source>
        <dbReference type="Pfam" id="PF09823"/>
    </source>
</evidence>
<evidence type="ECO:0000313" key="2">
    <source>
        <dbReference type="EMBL" id="MBA9026484.1"/>
    </source>
</evidence>